<feature type="compositionally biased region" description="Basic residues" evidence="1">
    <location>
        <begin position="146"/>
        <end position="158"/>
    </location>
</feature>
<keyword evidence="3" id="KW-1185">Reference proteome</keyword>
<protein>
    <submittedName>
        <fullName evidence="2">Uncharacterized protein</fullName>
    </submittedName>
</protein>
<dbReference type="EMBL" id="JBBNAE010000009">
    <property type="protein sequence ID" value="KAK9097160.1"/>
    <property type="molecule type" value="Genomic_DNA"/>
</dbReference>
<feature type="compositionally biased region" description="Polar residues" evidence="1">
    <location>
        <begin position="47"/>
        <end position="60"/>
    </location>
</feature>
<name>A0AAP0ERW2_9MAGN</name>
<dbReference type="Proteomes" id="UP001417504">
    <property type="component" value="Unassembled WGS sequence"/>
</dbReference>
<feature type="compositionally biased region" description="Basic residues" evidence="1">
    <location>
        <begin position="70"/>
        <end position="81"/>
    </location>
</feature>
<accession>A0AAP0ERW2</accession>
<gene>
    <name evidence="2" type="ORF">Sjap_022657</name>
</gene>
<proteinExistence type="predicted"/>
<sequence length="176" mass="19624">MKREEKQRRFHQTLLNILYPPPSSPEEKKEDDGDNGLAATMVDVASSDLNSNYGYSPSDSSEFESGKLTRAQRKRLRRKKLKQEANSGRRKLIGPLLPSANNDSNKEVVGAMEQSSGSHENADLAPVLDHGIGEPGDLIRDSTSHNKLRRRRVSKRKERSTSSVDASTQKLIVEPD</sequence>
<evidence type="ECO:0000256" key="1">
    <source>
        <dbReference type="SAM" id="MobiDB-lite"/>
    </source>
</evidence>
<evidence type="ECO:0000313" key="2">
    <source>
        <dbReference type="EMBL" id="KAK9097160.1"/>
    </source>
</evidence>
<feature type="region of interest" description="Disordered" evidence="1">
    <location>
        <begin position="1"/>
        <end position="176"/>
    </location>
</feature>
<evidence type="ECO:0000313" key="3">
    <source>
        <dbReference type="Proteomes" id="UP001417504"/>
    </source>
</evidence>
<dbReference type="AlphaFoldDB" id="A0AAP0ERW2"/>
<organism evidence="2 3">
    <name type="scientific">Stephania japonica</name>
    <dbReference type="NCBI Taxonomy" id="461633"/>
    <lineage>
        <taxon>Eukaryota</taxon>
        <taxon>Viridiplantae</taxon>
        <taxon>Streptophyta</taxon>
        <taxon>Embryophyta</taxon>
        <taxon>Tracheophyta</taxon>
        <taxon>Spermatophyta</taxon>
        <taxon>Magnoliopsida</taxon>
        <taxon>Ranunculales</taxon>
        <taxon>Menispermaceae</taxon>
        <taxon>Menispermoideae</taxon>
        <taxon>Cissampelideae</taxon>
        <taxon>Stephania</taxon>
    </lineage>
</organism>
<reference evidence="2 3" key="1">
    <citation type="submission" date="2024-01" db="EMBL/GenBank/DDBJ databases">
        <title>Genome assemblies of Stephania.</title>
        <authorList>
            <person name="Yang L."/>
        </authorList>
    </citation>
    <scope>NUCLEOTIDE SEQUENCE [LARGE SCALE GENOMIC DNA]</scope>
    <source>
        <strain evidence="2">QJT</strain>
        <tissue evidence="2">Leaf</tissue>
    </source>
</reference>
<comment type="caution">
    <text evidence="2">The sequence shown here is derived from an EMBL/GenBank/DDBJ whole genome shotgun (WGS) entry which is preliminary data.</text>
</comment>